<keyword evidence="10" id="KW-1185">Reference proteome</keyword>
<organism evidence="9 10">
    <name type="scientific">Agaribacillus aureus</name>
    <dbReference type="NCBI Taxonomy" id="3051825"/>
    <lineage>
        <taxon>Bacteria</taxon>
        <taxon>Pseudomonadati</taxon>
        <taxon>Bacteroidota</taxon>
        <taxon>Cytophagia</taxon>
        <taxon>Cytophagales</taxon>
        <taxon>Splendidivirgaceae</taxon>
        <taxon>Agaribacillus</taxon>
    </lineage>
</organism>
<feature type="transmembrane region" description="Helical" evidence="6">
    <location>
        <begin position="285"/>
        <end position="308"/>
    </location>
</feature>
<evidence type="ECO:0000259" key="8">
    <source>
        <dbReference type="Pfam" id="PF12704"/>
    </source>
</evidence>
<comment type="subcellular location">
    <subcellularLocation>
        <location evidence="1">Cell membrane</location>
        <topology evidence="1">Multi-pass membrane protein</topology>
    </subcellularLocation>
</comment>
<dbReference type="Pfam" id="PF02687">
    <property type="entry name" value="FtsX"/>
    <property type="match status" value="2"/>
</dbReference>
<comment type="caution">
    <text evidence="9">The sequence shown here is derived from an EMBL/GenBank/DDBJ whole genome shotgun (WGS) entry which is preliminary data.</text>
</comment>
<dbReference type="Pfam" id="PF12704">
    <property type="entry name" value="MacB_PCD"/>
    <property type="match status" value="1"/>
</dbReference>
<evidence type="ECO:0000256" key="1">
    <source>
        <dbReference type="ARBA" id="ARBA00004651"/>
    </source>
</evidence>
<feature type="transmembrane region" description="Helical" evidence="6">
    <location>
        <begin position="18"/>
        <end position="38"/>
    </location>
</feature>
<evidence type="ECO:0000313" key="10">
    <source>
        <dbReference type="Proteomes" id="UP001172083"/>
    </source>
</evidence>
<dbReference type="PANTHER" id="PTHR30572">
    <property type="entry name" value="MEMBRANE COMPONENT OF TRANSPORTER-RELATED"/>
    <property type="match status" value="1"/>
</dbReference>
<dbReference type="InterPro" id="IPR003838">
    <property type="entry name" value="ABC3_permease_C"/>
</dbReference>
<evidence type="ECO:0000256" key="5">
    <source>
        <dbReference type="ARBA" id="ARBA00023136"/>
    </source>
</evidence>
<feature type="transmembrane region" description="Helical" evidence="6">
    <location>
        <begin position="672"/>
        <end position="692"/>
    </location>
</feature>
<name>A0ABT8L0C2_9BACT</name>
<gene>
    <name evidence="9" type="ORF">QQ020_00520</name>
</gene>
<dbReference type="Proteomes" id="UP001172083">
    <property type="component" value="Unassembled WGS sequence"/>
</dbReference>
<reference evidence="9" key="1">
    <citation type="submission" date="2023-06" db="EMBL/GenBank/DDBJ databases">
        <title>Genomic of Agaribacillus aureum.</title>
        <authorList>
            <person name="Wang G."/>
        </authorList>
    </citation>
    <scope>NUCLEOTIDE SEQUENCE</scope>
    <source>
        <strain evidence="9">BMA12</strain>
    </source>
</reference>
<evidence type="ECO:0000256" key="4">
    <source>
        <dbReference type="ARBA" id="ARBA00022989"/>
    </source>
</evidence>
<proteinExistence type="predicted"/>
<accession>A0ABT8L0C2</accession>
<protein>
    <submittedName>
        <fullName evidence="9">ABC transporter permease</fullName>
    </submittedName>
</protein>
<evidence type="ECO:0000259" key="7">
    <source>
        <dbReference type="Pfam" id="PF02687"/>
    </source>
</evidence>
<feature type="transmembrane region" description="Helical" evidence="6">
    <location>
        <begin position="724"/>
        <end position="742"/>
    </location>
</feature>
<sequence>MDLKILLRSILKEKIKNLLIVSGLAIGFSGFIILQMLINIELSYDTFHHDHSNIYRIITVLKSEEGNQSIALSGGGLKDYLSESFPSIKSVTHFIPIYYGVKVVTNTESLVEEKGLYVDENFNDVFDFSIISGESKSMFSSVNAIALTRSLAIKYFGNVNVIGEEMSVDDGFGTRTFKVTGVYDDVVENSSIQFDFLVSRKSYKHWDKLLNRANKNYFFTYLRFENALSKEDKTYIESNLDDRGGRLNHDSHLKKTHFLQQIQKTHLDTAIEYDISDKTEPKQIYILWFISLSIITITSINFINTNTIQSASKIKILGMAKIFGHKNPFAKILVLDSLLKSLVALFIAVLLVVFFNRSVFEQLFHFKLYLPSKYPIFIWMTICMAVGIIGGLIPAYYLRKKKTVDIVKGKILITDGKYSNLKLTSLIIQLSIVIVLMITTTIVIKQLNYIDNKEVGYGKTDKVLIPAPQGVDNSSYLEFITRAKNFHYIKLIGISLDPFYAKYRPTNIKIGDNNEIEAKVLYNMVNKEFIPAMGIAMKKGKNFSGIHSSDTVSVIINESASKLFIGKEILNTIISSDIPWYNNKKFRVIGIMKDFHFESFSNSIEPLLYFCIPFEDFAGDITIKYENDELSKLRDDLSKVWKSSGIETPLEMESLENAYTATYRQQGLLSNVSGSFTILTLFLSLFGLFAYLKNNIEFKTKELTIRRILGATTLHIYYNLNKEILMLFFISIVISIPVGFYICTKWLEQFAYHTTIDFDNFVVPVICTLMIIILIGLYELYAILSQKTTDVLNYE</sequence>
<keyword evidence="3 6" id="KW-0812">Transmembrane</keyword>
<evidence type="ECO:0000256" key="3">
    <source>
        <dbReference type="ARBA" id="ARBA00022692"/>
    </source>
</evidence>
<dbReference type="InterPro" id="IPR025857">
    <property type="entry name" value="MacB_PCD"/>
</dbReference>
<dbReference type="RefSeq" id="WP_346755841.1">
    <property type="nucleotide sequence ID" value="NZ_JAUJEB010000001.1"/>
</dbReference>
<feature type="domain" description="MacB-like periplasmic core" evidence="8">
    <location>
        <begin position="18"/>
        <end position="200"/>
    </location>
</feature>
<feature type="domain" description="ABC3 transporter permease C-terminal" evidence="7">
    <location>
        <begin position="288"/>
        <end position="401"/>
    </location>
</feature>
<feature type="transmembrane region" description="Helical" evidence="6">
    <location>
        <begin position="376"/>
        <end position="398"/>
    </location>
</feature>
<feature type="transmembrane region" description="Helical" evidence="6">
    <location>
        <begin position="762"/>
        <end position="784"/>
    </location>
</feature>
<keyword evidence="5 6" id="KW-0472">Membrane</keyword>
<feature type="transmembrane region" description="Helical" evidence="6">
    <location>
        <begin position="419"/>
        <end position="444"/>
    </location>
</feature>
<feature type="domain" description="ABC3 transporter permease C-terminal" evidence="7">
    <location>
        <begin position="675"/>
        <end position="784"/>
    </location>
</feature>
<evidence type="ECO:0000313" key="9">
    <source>
        <dbReference type="EMBL" id="MDN5210497.1"/>
    </source>
</evidence>
<evidence type="ECO:0000256" key="6">
    <source>
        <dbReference type="SAM" id="Phobius"/>
    </source>
</evidence>
<dbReference type="PANTHER" id="PTHR30572:SF18">
    <property type="entry name" value="ABC-TYPE MACROLIDE FAMILY EXPORT SYSTEM PERMEASE COMPONENT 2"/>
    <property type="match status" value="1"/>
</dbReference>
<evidence type="ECO:0000256" key="2">
    <source>
        <dbReference type="ARBA" id="ARBA00022475"/>
    </source>
</evidence>
<dbReference type="EMBL" id="JAUJEB010000001">
    <property type="protein sequence ID" value="MDN5210497.1"/>
    <property type="molecule type" value="Genomic_DNA"/>
</dbReference>
<dbReference type="InterPro" id="IPR050250">
    <property type="entry name" value="Macrolide_Exporter_MacB"/>
</dbReference>
<feature type="transmembrane region" description="Helical" evidence="6">
    <location>
        <begin position="329"/>
        <end position="356"/>
    </location>
</feature>
<keyword evidence="2" id="KW-1003">Cell membrane</keyword>
<keyword evidence="4 6" id="KW-1133">Transmembrane helix</keyword>